<feature type="transmembrane region" description="Helical" evidence="1">
    <location>
        <begin position="44"/>
        <end position="65"/>
    </location>
</feature>
<sequence length="72" mass="7782">MSETAASIVADTPIYQSYVVVGSAVMIVNVLVAVTFLSKSDLAVRNYMLIILAISTVIYGLRIFLQGSSRLQ</sequence>
<keyword evidence="2" id="KW-1185">Reference proteome</keyword>
<reference evidence="3" key="1">
    <citation type="submission" date="2022-11" db="UniProtKB">
        <authorList>
            <consortium name="WormBaseParasite"/>
        </authorList>
    </citation>
    <scope>IDENTIFICATION</scope>
</reference>
<dbReference type="AlphaFoldDB" id="A0A914WI04"/>
<organism evidence="2 3">
    <name type="scientific">Plectus sambesii</name>
    <dbReference type="NCBI Taxonomy" id="2011161"/>
    <lineage>
        <taxon>Eukaryota</taxon>
        <taxon>Metazoa</taxon>
        <taxon>Ecdysozoa</taxon>
        <taxon>Nematoda</taxon>
        <taxon>Chromadorea</taxon>
        <taxon>Plectida</taxon>
        <taxon>Plectina</taxon>
        <taxon>Plectoidea</taxon>
        <taxon>Plectidae</taxon>
        <taxon>Plectus</taxon>
    </lineage>
</organism>
<keyword evidence="1" id="KW-1133">Transmembrane helix</keyword>
<evidence type="ECO:0000256" key="1">
    <source>
        <dbReference type="SAM" id="Phobius"/>
    </source>
</evidence>
<keyword evidence="1" id="KW-0472">Membrane</keyword>
<dbReference type="WBParaSite" id="PSAMB.scaffold3961size16235.g23039.t1">
    <property type="protein sequence ID" value="PSAMB.scaffold3961size16235.g23039.t1"/>
    <property type="gene ID" value="PSAMB.scaffold3961size16235.g23039"/>
</dbReference>
<name>A0A914WI04_9BILA</name>
<accession>A0A914WI04</accession>
<evidence type="ECO:0000313" key="2">
    <source>
        <dbReference type="Proteomes" id="UP000887566"/>
    </source>
</evidence>
<evidence type="ECO:0000313" key="3">
    <source>
        <dbReference type="WBParaSite" id="PSAMB.scaffold3961size16235.g23039.t1"/>
    </source>
</evidence>
<protein>
    <submittedName>
        <fullName evidence="3">Uncharacterized protein</fullName>
    </submittedName>
</protein>
<proteinExistence type="predicted"/>
<dbReference type="Proteomes" id="UP000887566">
    <property type="component" value="Unplaced"/>
</dbReference>
<keyword evidence="1" id="KW-0812">Transmembrane</keyword>
<feature type="transmembrane region" description="Helical" evidence="1">
    <location>
        <begin position="15"/>
        <end position="37"/>
    </location>
</feature>